<dbReference type="AlphaFoldDB" id="A0A4R5VYP9"/>
<organism evidence="2 3">
    <name type="scientific">Bacillus salipaludis</name>
    <dbReference type="NCBI Taxonomy" id="2547811"/>
    <lineage>
        <taxon>Bacteria</taxon>
        <taxon>Bacillati</taxon>
        <taxon>Bacillota</taxon>
        <taxon>Bacilli</taxon>
        <taxon>Bacillales</taxon>
        <taxon>Bacillaceae</taxon>
        <taxon>Bacillus</taxon>
    </lineage>
</organism>
<sequence length="94" mass="11001">MTETRAIKKSSSKKKKQKTAFLENVSFFHLLKVIFLIFLSLLIVYLYYLHTKGTLISNMALLWKSHKKMIMAIFGFAAYSLGVFYLGFRKGRKR</sequence>
<gene>
    <name evidence="2" type="ORF">E2K98_04705</name>
</gene>
<keyword evidence="1" id="KW-0472">Membrane</keyword>
<evidence type="ECO:0000313" key="2">
    <source>
        <dbReference type="EMBL" id="TDK64166.1"/>
    </source>
</evidence>
<keyword evidence="1" id="KW-0812">Transmembrane</keyword>
<protein>
    <submittedName>
        <fullName evidence="2">Uncharacterized protein</fullName>
    </submittedName>
</protein>
<keyword evidence="1" id="KW-1133">Transmembrane helix</keyword>
<name>A0A4R5VYP9_9BACI</name>
<accession>A0A4R5VYP9</accession>
<dbReference type="EMBL" id="SMYO01000002">
    <property type="protein sequence ID" value="TDK64166.1"/>
    <property type="molecule type" value="Genomic_DNA"/>
</dbReference>
<feature type="transmembrane region" description="Helical" evidence="1">
    <location>
        <begin position="69"/>
        <end position="88"/>
    </location>
</feature>
<feature type="transmembrane region" description="Helical" evidence="1">
    <location>
        <begin position="21"/>
        <end position="49"/>
    </location>
</feature>
<dbReference type="Proteomes" id="UP000295132">
    <property type="component" value="Unassembled WGS sequence"/>
</dbReference>
<evidence type="ECO:0000256" key="1">
    <source>
        <dbReference type="SAM" id="Phobius"/>
    </source>
</evidence>
<reference evidence="2 3" key="1">
    <citation type="submission" date="2019-03" db="EMBL/GenBank/DDBJ databases">
        <title>Bacillus niacini sp. nov. a Nicotinate-Metabolizing Mesophile Isolated from Soil.</title>
        <authorList>
            <person name="Zhang G."/>
        </authorList>
    </citation>
    <scope>NUCLEOTIDE SEQUENCE [LARGE SCALE GENOMIC DNA]</scope>
    <source>
        <strain evidence="2 3">WN066</strain>
    </source>
</reference>
<proteinExistence type="predicted"/>
<comment type="caution">
    <text evidence="2">The sequence shown here is derived from an EMBL/GenBank/DDBJ whole genome shotgun (WGS) entry which is preliminary data.</text>
</comment>
<evidence type="ECO:0000313" key="3">
    <source>
        <dbReference type="Proteomes" id="UP000295132"/>
    </source>
</evidence>
<dbReference type="RefSeq" id="WP_133333106.1">
    <property type="nucleotide sequence ID" value="NZ_SMYO01000002.1"/>
</dbReference>